<dbReference type="Proteomes" id="UP001234202">
    <property type="component" value="Unassembled WGS sequence"/>
</dbReference>
<accession>A0ACC2XLR2</accession>
<dbReference type="EMBL" id="JASBWV010000009">
    <property type="protein sequence ID" value="KAJ9124798.1"/>
    <property type="molecule type" value="Genomic_DNA"/>
</dbReference>
<keyword evidence="2" id="KW-1185">Reference proteome</keyword>
<evidence type="ECO:0000313" key="1">
    <source>
        <dbReference type="EMBL" id="KAJ9124798.1"/>
    </source>
</evidence>
<protein>
    <submittedName>
        <fullName evidence="1">Uncharacterized protein</fullName>
    </submittedName>
</protein>
<reference evidence="1" key="1">
    <citation type="submission" date="2023-04" db="EMBL/GenBank/DDBJ databases">
        <title>Draft Genome sequencing of Naganishia species isolated from polar environments using Oxford Nanopore Technology.</title>
        <authorList>
            <person name="Leo P."/>
            <person name="Venkateswaran K."/>
        </authorList>
    </citation>
    <scope>NUCLEOTIDE SEQUENCE</scope>
    <source>
        <strain evidence="1">DBVPG 5303</strain>
    </source>
</reference>
<evidence type="ECO:0000313" key="2">
    <source>
        <dbReference type="Proteomes" id="UP001234202"/>
    </source>
</evidence>
<comment type="caution">
    <text evidence="1">The sequence shown here is derived from an EMBL/GenBank/DDBJ whole genome shotgun (WGS) entry which is preliminary data.</text>
</comment>
<proteinExistence type="predicted"/>
<sequence length="309" mass="35517">MKTYAFFSARYVYFAKSSDKDYFWTKLNQIAPEHKTRYGLAYHFFPNFQAIVETSKGNGTHWAAYISPTADRQTVLAELIKAAYRLNSKEFANIPIQEFIYTVPVPEFSSCTMPPRPTDLELIGAPPMSEGKLRERVEYVMNARPKLWFRQPADEDLLRALAPQSERPHGTMYLKNMDGATFTAIDLYMVPDREESSLNTIKSIYAYILFVAMTSLFSQHPHVKEGKTWLWKLQCLDYEHLQNWISMVRQQPSPHTPIFKTSHTHTPVLDLKNSSSVGRCSTSWVAPYPTKSTRKSPARCQATNILLTL</sequence>
<gene>
    <name evidence="1" type="ORF">QFC24_003167</name>
</gene>
<name>A0ACC2XLR2_9TREE</name>
<organism evidence="1 2">
    <name type="scientific">Naganishia onofrii</name>
    <dbReference type="NCBI Taxonomy" id="1851511"/>
    <lineage>
        <taxon>Eukaryota</taxon>
        <taxon>Fungi</taxon>
        <taxon>Dikarya</taxon>
        <taxon>Basidiomycota</taxon>
        <taxon>Agaricomycotina</taxon>
        <taxon>Tremellomycetes</taxon>
        <taxon>Filobasidiales</taxon>
        <taxon>Filobasidiaceae</taxon>
        <taxon>Naganishia</taxon>
    </lineage>
</organism>